<accession>A0A2T0KCL5</accession>
<dbReference type="Proteomes" id="UP000239415">
    <property type="component" value="Unassembled WGS sequence"/>
</dbReference>
<keyword evidence="1" id="KW-0812">Transmembrane</keyword>
<feature type="transmembrane region" description="Helical" evidence="1">
    <location>
        <begin position="395"/>
        <end position="417"/>
    </location>
</feature>
<name>A0A2T0KCL5_9ACTN</name>
<proteinExistence type="predicted"/>
<feature type="transmembrane region" description="Helical" evidence="1">
    <location>
        <begin position="233"/>
        <end position="252"/>
    </location>
</feature>
<reference evidence="2 3" key="1">
    <citation type="submission" date="2018-03" db="EMBL/GenBank/DDBJ databases">
        <title>Genomic Encyclopedia of Archaeal and Bacterial Type Strains, Phase II (KMG-II): from individual species to whole genera.</title>
        <authorList>
            <person name="Goeker M."/>
        </authorList>
    </citation>
    <scope>NUCLEOTIDE SEQUENCE [LARGE SCALE GENOMIC DNA]</scope>
    <source>
        <strain evidence="2 3">DSM 43146</strain>
    </source>
</reference>
<feature type="transmembrane region" description="Helical" evidence="1">
    <location>
        <begin position="199"/>
        <end position="221"/>
    </location>
</feature>
<keyword evidence="1" id="KW-0472">Membrane</keyword>
<evidence type="ECO:0008006" key="4">
    <source>
        <dbReference type="Google" id="ProtNLM"/>
    </source>
</evidence>
<organism evidence="2 3">
    <name type="scientific">Actinoplanes italicus</name>
    <dbReference type="NCBI Taxonomy" id="113567"/>
    <lineage>
        <taxon>Bacteria</taxon>
        <taxon>Bacillati</taxon>
        <taxon>Actinomycetota</taxon>
        <taxon>Actinomycetes</taxon>
        <taxon>Micromonosporales</taxon>
        <taxon>Micromonosporaceae</taxon>
        <taxon>Actinoplanes</taxon>
    </lineage>
</organism>
<comment type="caution">
    <text evidence="2">The sequence shown here is derived from an EMBL/GenBank/DDBJ whole genome shotgun (WGS) entry which is preliminary data.</text>
</comment>
<evidence type="ECO:0000256" key="1">
    <source>
        <dbReference type="SAM" id="Phobius"/>
    </source>
</evidence>
<evidence type="ECO:0000313" key="3">
    <source>
        <dbReference type="Proteomes" id="UP000239415"/>
    </source>
</evidence>
<protein>
    <recommendedName>
        <fullName evidence="4">Secreted protein</fullName>
    </recommendedName>
</protein>
<keyword evidence="1" id="KW-1133">Transmembrane helix</keyword>
<gene>
    <name evidence="2" type="ORF">CLV67_107266</name>
</gene>
<evidence type="ECO:0000313" key="2">
    <source>
        <dbReference type="EMBL" id="PRX20989.1"/>
    </source>
</evidence>
<dbReference type="RefSeq" id="WP_239166415.1">
    <property type="nucleotide sequence ID" value="NZ_BOMO01000073.1"/>
</dbReference>
<dbReference type="AlphaFoldDB" id="A0A2T0KCL5"/>
<keyword evidence="3" id="KW-1185">Reference proteome</keyword>
<dbReference type="EMBL" id="PVMZ01000007">
    <property type="protein sequence ID" value="PRX20989.1"/>
    <property type="molecule type" value="Genomic_DNA"/>
</dbReference>
<sequence length="425" mass="45579">MTAVQTAPRAALTRLSGMRHTSPGRLQLLLAILLVLAGLTGLTAGLAARSATVGTSDLRDRAQPLLAEAEIIYSSLADADTTAAQAFITGGLEPPELTRRYDEKIAATATALTSAARRVPAEGRAAEAIRSISTGLGDYTALVATARAMNRQGRPVGSSYLATASALNRDTLQPQAEILFDEARSEAQNTYDDARSTGWLMSVLTLVVVLGAVLVWAQAYLSRTTRRTFNVPLLIATGLTVLMALIGTGVFAHQWTRLADADREGSAALEELAQRRILVLRERADEALTLAARSGHGPLEEDFKKLQERVSFSGKDLDAVGALMGTARQRHDEYLDLHRRIRELDDGGKYEDAVKLAVSEESARTFDGLTAVLDEAMADRRAAFDDRIRSAGRGLGLLTVLGPLLALAVGVFAASGLRARLEEYR</sequence>